<proteinExistence type="inferred from homology"/>
<dbReference type="InterPro" id="IPR013766">
    <property type="entry name" value="Thioredoxin_domain"/>
</dbReference>
<dbReference type="InterPro" id="IPR003782">
    <property type="entry name" value="SCO1/SenC"/>
</dbReference>
<organism evidence="4">
    <name type="scientific">marine metagenome</name>
    <dbReference type="NCBI Taxonomy" id="408172"/>
    <lineage>
        <taxon>unclassified sequences</taxon>
        <taxon>metagenomes</taxon>
        <taxon>ecological metagenomes</taxon>
    </lineage>
</organism>
<dbReference type="FunFam" id="3.40.30.10:FF:000013">
    <property type="entry name" value="Blast:Protein SCO1 homolog, mitochondrial"/>
    <property type="match status" value="1"/>
</dbReference>
<dbReference type="PANTHER" id="PTHR12151:SF25">
    <property type="entry name" value="LINALOOL DEHYDRATASE_ISOMERASE DOMAIN-CONTAINING PROTEIN"/>
    <property type="match status" value="1"/>
</dbReference>
<comment type="similarity">
    <text evidence="1">Belongs to the SCO1/2 family.</text>
</comment>
<dbReference type="Pfam" id="PF02630">
    <property type="entry name" value="SCO1-SenC"/>
    <property type="match status" value="1"/>
</dbReference>
<evidence type="ECO:0000259" key="3">
    <source>
        <dbReference type="PROSITE" id="PS51352"/>
    </source>
</evidence>
<protein>
    <recommendedName>
        <fullName evidence="3">Thioredoxin domain-containing protein</fullName>
    </recommendedName>
</protein>
<sequence>MKFNILFLLLLAVVLGSVSNAQEAGTGGVSGVEKEPLRIYENRGGDFELTGPDGKGISSESFRGKVILIYFGYTYCPDVCPMSLSHLKVGMLELEEQAKEVQVLFVSIDPERDTLEKLKEYVPYFHPDFIGLTGSVNDVAEVARQYGAHYFKQYVESVEGYFMAHTDAVFLVDQQGRYRGRYKTEWDMEKLISDIQWLLNSGS</sequence>
<dbReference type="PANTHER" id="PTHR12151">
    <property type="entry name" value="ELECTRON TRANSPORT PROTIN SCO1/SENC FAMILY MEMBER"/>
    <property type="match status" value="1"/>
</dbReference>
<dbReference type="InterPro" id="IPR036249">
    <property type="entry name" value="Thioredoxin-like_sf"/>
</dbReference>
<evidence type="ECO:0000313" key="4">
    <source>
        <dbReference type="EMBL" id="SUZ52840.1"/>
    </source>
</evidence>
<dbReference type="AlphaFoldDB" id="A0A381NE17"/>
<feature type="domain" description="Thioredoxin" evidence="3">
    <location>
        <begin position="38"/>
        <end position="200"/>
    </location>
</feature>
<evidence type="ECO:0000256" key="2">
    <source>
        <dbReference type="ARBA" id="ARBA00023008"/>
    </source>
</evidence>
<reference evidence="4" key="1">
    <citation type="submission" date="2018-05" db="EMBL/GenBank/DDBJ databases">
        <authorList>
            <person name="Lanie J.A."/>
            <person name="Ng W.-L."/>
            <person name="Kazmierczak K.M."/>
            <person name="Andrzejewski T.M."/>
            <person name="Davidsen T.M."/>
            <person name="Wayne K.J."/>
            <person name="Tettelin H."/>
            <person name="Glass J.I."/>
            <person name="Rusch D."/>
            <person name="Podicherti R."/>
            <person name="Tsui H.-C.T."/>
            <person name="Winkler M.E."/>
        </authorList>
    </citation>
    <scope>NUCLEOTIDE SEQUENCE</scope>
</reference>
<accession>A0A381NE17</accession>
<keyword evidence="2" id="KW-0186">Copper</keyword>
<dbReference type="PROSITE" id="PS51352">
    <property type="entry name" value="THIOREDOXIN_2"/>
    <property type="match status" value="1"/>
</dbReference>
<dbReference type="CDD" id="cd02968">
    <property type="entry name" value="SCO"/>
    <property type="match status" value="1"/>
</dbReference>
<name>A0A381NE17_9ZZZZ</name>
<gene>
    <name evidence="4" type="ORF">METZ01_LOCUS5694</name>
</gene>
<evidence type="ECO:0000256" key="1">
    <source>
        <dbReference type="ARBA" id="ARBA00010996"/>
    </source>
</evidence>
<dbReference type="SUPFAM" id="SSF52833">
    <property type="entry name" value="Thioredoxin-like"/>
    <property type="match status" value="1"/>
</dbReference>
<dbReference type="EMBL" id="UINC01000298">
    <property type="protein sequence ID" value="SUZ52840.1"/>
    <property type="molecule type" value="Genomic_DNA"/>
</dbReference>
<dbReference type="Gene3D" id="3.40.30.10">
    <property type="entry name" value="Glutaredoxin"/>
    <property type="match status" value="1"/>
</dbReference>